<reference evidence="2 3" key="1">
    <citation type="submission" date="2011-06" db="EMBL/GenBank/DDBJ databases">
        <title>The complete genome of Spirochaeta thermophila DSM 6578.</title>
        <authorList>
            <consortium name="US DOE Joint Genome Institute (JGI-PGF)"/>
            <person name="Lucas S."/>
            <person name="Lapidus A."/>
            <person name="Bruce D."/>
            <person name="Goodwin L."/>
            <person name="Pitluck S."/>
            <person name="Peters L."/>
            <person name="Kyrpides N."/>
            <person name="Mavromatis K."/>
            <person name="Ivanova N."/>
            <person name="Mikailova N."/>
            <person name="Pagani I."/>
            <person name="Chertkov O."/>
            <person name="Detter J.C."/>
            <person name="Tapia R."/>
            <person name="Han C."/>
            <person name="Land M."/>
            <person name="Hauser L."/>
            <person name="Markowitz V."/>
            <person name="Cheng J.-F."/>
            <person name="Hugenholtz P."/>
            <person name="Woyke T."/>
            <person name="Wu D."/>
            <person name="Spring S."/>
            <person name="Merkhoffer B."/>
            <person name="Schneider S."/>
            <person name="Klenk H.-P."/>
            <person name="Eisen J.A."/>
        </authorList>
    </citation>
    <scope>NUCLEOTIDE SEQUENCE [LARGE SCALE GENOMIC DNA]</scope>
    <source>
        <strain evidence="3">ATCC 700085 / DSM 6578 / Z-1203</strain>
    </source>
</reference>
<gene>
    <name evidence="2" type="ordered locus">Spith_0692</name>
</gene>
<dbReference type="STRING" id="869211.Spith_0692"/>
<keyword evidence="3" id="KW-1185">Reference proteome</keyword>
<proteinExistence type="predicted"/>
<feature type="region of interest" description="Disordered" evidence="1">
    <location>
        <begin position="214"/>
        <end position="235"/>
    </location>
</feature>
<organism evidence="2 3">
    <name type="scientific">Winmispira thermophila (strain ATCC 700085 / DSM 6578 / Z-1203)</name>
    <name type="common">Spirochaeta thermophila</name>
    <dbReference type="NCBI Taxonomy" id="869211"/>
    <lineage>
        <taxon>Bacteria</taxon>
        <taxon>Pseudomonadati</taxon>
        <taxon>Spirochaetota</taxon>
        <taxon>Spirochaetia</taxon>
        <taxon>Winmispirales</taxon>
        <taxon>Winmispiraceae</taxon>
        <taxon>Winmispira</taxon>
    </lineage>
</organism>
<dbReference type="KEGG" id="stq:Spith_0692"/>
<feature type="compositionally biased region" description="Acidic residues" evidence="1">
    <location>
        <begin position="216"/>
        <end position="235"/>
    </location>
</feature>
<dbReference type="OrthoDB" id="1723364at2"/>
<dbReference type="AlphaFoldDB" id="G0GAK6"/>
<evidence type="ECO:0000256" key="1">
    <source>
        <dbReference type="SAM" id="MobiDB-lite"/>
    </source>
</evidence>
<sequence>MAVQIERGLADEFCPRLFRVLDELGLLPRQLRAKPTEFEKYPRLLFGSIQRYNDVDAGFREWESRILRVAEFRREERYPDLEELRRWMNDQADFFTNKANMQHLRTSLLSRVFQYLYPRRVLANAFCQQYKGNKEAIAKFQAVTSAKDASEREARRQDLEEWFRENLPSSIEASVQKLKELYNDDEWQVIADDACKSLSTNVHYYLKVLTGKEPLEAEPEPEELEEEFMEEDTND</sequence>
<evidence type="ECO:0000313" key="2">
    <source>
        <dbReference type="EMBL" id="AEJ60971.1"/>
    </source>
</evidence>
<name>G0GAK6_WINT7</name>
<evidence type="ECO:0000313" key="3">
    <source>
        <dbReference type="Proteomes" id="UP000007254"/>
    </source>
</evidence>
<protein>
    <submittedName>
        <fullName evidence="2">Uncharacterized protein</fullName>
    </submittedName>
</protein>
<dbReference type="RefSeq" id="WP_014624349.1">
    <property type="nucleotide sequence ID" value="NC_017583.1"/>
</dbReference>
<dbReference type="HOGENOM" id="CLU_1431824_0_0_12"/>
<dbReference type="EMBL" id="CP002903">
    <property type="protein sequence ID" value="AEJ60971.1"/>
    <property type="molecule type" value="Genomic_DNA"/>
</dbReference>
<accession>G0GAK6</accession>
<dbReference type="Proteomes" id="UP000007254">
    <property type="component" value="Chromosome"/>
</dbReference>